<feature type="domain" description="YdbS-like PH" evidence="2">
    <location>
        <begin position="72"/>
        <end position="150"/>
    </location>
</feature>
<feature type="transmembrane region" description="Helical" evidence="1">
    <location>
        <begin position="21"/>
        <end position="46"/>
    </location>
</feature>
<feature type="domain" description="YdbS-like PH" evidence="2">
    <location>
        <begin position="410"/>
        <end position="489"/>
    </location>
</feature>
<feature type="transmembrane region" description="Helical" evidence="1">
    <location>
        <begin position="52"/>
        <end position="72"/>
    </location>
</feature>
<dbReference type="RefSeq" id="WP_187708924.1">
    <property type="nucleotide sequence ID" value="NZ_CP060782.1"/>
</dbReference>
<evidence type="ECO:0000259" key="2">
    <source>
        <dbReference type="Pfam" id="PF03703"/>
    </source>
</evidence>
<gene>
    <name evidence="3" type="ORF">H9L14_01365</name>
</gene>
<feature type="transmembrane region" description="Helical" evidence="1">
    <location>
        <begin position="391"/>
        <end position="409"/>
    </location>
</feature>
<dbReference type="Pfam" id="PF03703">
    <property type="entry name" value="bPH_2"/>
    <property type="match status" value="2"/>
</dbReference>
<dbReference type="InterPro" id="IPR005182">
    <property type="entry name" value="YdbS-like_PH"/>
</dbReference>
<sequence length="494" mass="54124">MSEPTLREDTAVGPPEHLHPFFLLTGLGGSLRGVAGGYVAIGYLAVSGRWGTAFFGMLALIAFMTIGVFLYWRRFEFRVGANEIRIDSGILNRTHRSIPFDRIQDVDITQGPLARVLGLARVKFETGASAGQEEGVLQAIRLERAEQLRTLVRARRTHAVSLEPNAETVEPPPVYEMTFPRLLLAGTFNFSLAIFAGLFGLASSPLGEAMGFDPFSRTFWVSILSVSGPARELVMAHRFATAAAGLALLILLGVVTGIIRTALTDFGFRLDRTGVGLRRRRGLFTRTDVTLPVSRAQAAVIATGPVMDRLRWREFRVQSLAKDESSKGSHVLAPLARDAEVDRIVGELGWQPLPSRIAWTRVSLEFVIVLAIALAPLILVAIGNLVFNPLFGGPFLAVLLGALGLRWLAWRRTGYSLDGDRILVRTGWWRRRITILPARKIQSVDLRENFITRAFGIAWLQFGVAGGGMTGHSIPAIPSGEARKLRDLLLDMGA</sequence>
<feature type="transmembrane region" description="Helical" evidence="1">
    <location>
        <begin position="182"/>
        <end position="202"/>
    </location>
</feature>
<keyword evidence="1" id="KW-1133">Transmembrane helix</keyword>
<dbReference type="InterPro" id="IPR014529">
    <property type="entry name" value="UCP026631"/>
</dbReference>
<keyword evidence="4" id="KW-1185">Reference proteome</keyword>
<feature type="transmembrane region" description="Helical" evidence="1">
    <location>
        <begin position="239"/>
        <end position="263"/>
    </location>
</feature>
<name>A0ABX6T807_9SPHN</name>
<evidence type="ECO:0000313" key="3">
    <source>
        <dbReference type="EMBL" id="QNP45971.1"/>
    </source>
</evidence>
<feature type="transmembrane region" description="Helical" evidence="1">
    <location>
        <begin position="366"/>
        <end position="385"/>
    </location>
</feature>
<dbReference type="EMBL" id="CP060782">
    <property type="protein sequence ID" value="QNP45971.1"/>
    <property type="molecule type" value="Genomic_DNA"/>
</dbReference>
<keyword evidence="1" id="KW-0472">Membrane</keyword>
<organism evidence="3 4">
    <name type="scientific">Sphingomonas sediminicola</name>
    <dbReference type="NCBI Taxonomy" id="386874"/>
    <lineage>
        <taxon>Bacteria</taxon>
        <taxon>Pseudomonadati</taxon>
        <taxon>Pseudomonadota</taxon>
        <taxon>Alphaproteobacteria</taxon>
        <taxon>Sphingomonadales</taxon>
        <taxon>Sphingomonadaceae</taxon>
        <taxon>Sphingomonas</taxon>
    </lineage>
</organism>
<evidence type="ECO:0000256" key="1">
    <source>
        <dbReference type="SAM" id="Phobius"/>
    </source>
</evidence>
<dbReference type="Proteomes" id="UP000516105">
    <property type="component" value="Chromosome"/>
</dbReference>
<keyword evidence="1" id="KW-0812">Transmembrane</keyword>
<dbReference type="PANTHER" id="PTHR34473">
    <property type="entry name" value="UPF0699 TRANSMEMBRANE PROTEIN YDBS"/>
    <property type="match status" value="1"/>
</dbReference>
<proteinExistence type="predicted"/>
<reference evidence="3 4" key="1">
    <citation type="submission" date="2020-08" db="EMBL/GenBank/DDBJ databases">
        <title>Genome sequence of Sphingomonas sediminicola KACC 15039T.</title>
        <authorList>
            <person name="Hyun D.-W."/>
            <person name="Bae J.-W."/>
        </authorList>
    </citation>
    <scope>NUCLEOTIDE SEQUENCE [LARGE SCALE GENOMIC DNA]</scope>
    <source>
        <strain evidence="3 4">KACC 15039</strain>
    </source>
</reference>
<dbReference type="PANTHER" id="PTHR34473:SF2">
    <property type="entry name" value="UPF0699 TRANSMEMBRANE PROTEIN YDBT"/>
    <property type="match status" value="1"/>
</dbReference>
<protein>
    <submittedName>
        <fullName evidence="3">PH domain-containing protein</fullName>
    </submittedName>
</protein>
<evidence type="ECO:0000313" key="4">
    <source>
        <dbReference type="Proteomes" id="UP000516105"/>
    </source>
</evidence>
<accession>A0ABX6T807</accession>
<dbReference type="PIRSF" id="PIRSF026631">
    <property type="entry name" value="UCP026631"/>
    <property type="match status" value="1"/>
</dbReference>